<name>A0A9J6DWB1_RHIMP</name>
<keyword evidence="5" id="KW-1185">Reference proteome</keyword>
<protein>
    <recommendedName>
        <fullName evidence="3">HTH CENPB-type domain-containing protein</fullName>
    </recommendedName>
</protein>
<comment type="caution">
    <text evidence="4">The sequence shown here is derived from an EMBL/GenBank/DDBJ whole genome shotgun (WGS) entry which is preliminary data.</text>
</comment>
<organism evidence="4 5">
    <name type="scientific">Rhipicephalus microplus</name>
    <name type="common">Cattle tick</name>
    <name type="synonym">Boophilus microplus</name>
    <dbReference type="NCBI Taxonomy" id="6941"/>
    <lineage>
        <taxon>Eukaryota</taxon>
        <taxon>Metazoa</taxon>
        <taxon>Ecdysozoa</taxon>
        <taxon>Arthropoda</taxon>
        <taxon>Chelicerata</taxon>
        <taxon>Arachnida</taxon>
        <taxon>Acari</taxon>
        <taxon>Parasitiformes</taxon>
        <taxon>Ixodida</taxon>
        <taxon>Ixodoidea</taxon>
        <taxon>Ixodidae</taxon>
        <taxon>Rhipicephalinae</taxon>
        <taxon>Rhipicephalus</taxon>
        <taxon>Boophilus</taxon>
    </lineage>
</organism>
<evidence type="ECO:0000256" key="2">
    <source>
        <dbReference type="ARBA" id="ARBA00023125"/>
    </source>
</evidence>
<reference evidence="4" key="1">
    <citation type="journal article" date="2020" name="Cell">
        <title>Large-Scale Comparative Analyses of Tick Genomes Elucidate Their Genetic Diversity and Vector Capacities.</title>
        <authorList>
            <consortium name="Tick Genome and Microbiome Consortium (TIGMIC)"/>
            <person name="Jia N."/>
            <person name="Wang J."/>
            <person name="Shi W."/>
            <person name="Du L."/>
            <person name="Sun Y."/>
            <person name="Zhan W."/>
            <person name="Jiang J.F."/>
            <person name="Wang Q."/>
            <person name="Zhang B."/>
            <person name="Ji P."/>
            <person name="Bell-Sakyi L."/>
            <person name="Cui X.M."/>
            <person name="Yuan T.T."/>
            <person name="Jiang B.G."/>
            <person name="Yang W.F."/>
            <person name="Lam T.T."/>
            <person name="Chang Q.C."/>
            <person name="Ding S.J."/>
            <person name="Wang X.J."/>
            <person name="Zhu J.G."/>
            <person name="Ruan X.D."/>
            <person name="Zhao L."/>
            <person name="Wei J.T."/>
            <person name="Ye R.Z."/>
            <person name="Que T.C."/>
            <person name="Du C.H."/>
            <person name="Zhou Y.H."/>
            <person name="Cheng J.X."/>
            <person name="Dai P.F."/>
            <person name="Guo W.B."/>
            <person name="Han X.H."/>
            <person name="Huang E.J."/>
            <person name="Li L.F."/>
            <person name="Wei W."/>
            <person name="Gao Y.C."/>
            <person name="Liu J.Z."/>
            <person name="Shao H.Z."/>
            <person name="Wang X."/>
            <person name="Wang C.C."/>
            <person name="Yang T.C."/>
            <person name="Huo Q.B."/>
            <person name="Li W."/>
            <person name="Chen H.Y."/>
            <person name="Chen S.E."/>
            <person name="Zhou L.G."/>
            <person name="Ni X.B."/>
            <person name="Tian J.H."/>
            <person name="Sheng Y."/>
            <person name="Liu T."/>
            <person name="Pan Y.S."/>
            <person name="Xia L.Y."/>
            <person name="Li J."/>
            <person name="Zhao F."/>
            <person name="Cao W.C."/>
        </authorList>
    </citation>
    <scope>NUCLEOTIDE SEQUENCE</scope>
    <source>
        <strain evidence="4">Rmic-2018</strain>
    </source>
</reference>
<reference evidence="4" key="2">
    <citation type="submission" date="2021-09" db="EMBL/GenBank/DDBJ databases">
        <authorList>
            <person name="Jia N."/>
            <person name="Wang J."/>
            <person name="Shi W."/>
            <person name="Du L."/>
            <person name="Sun Y."/>
            <person name="Zhan W."/>
            <person name="Jiang J."/>
            <person name="Wang Q."/>
            <person name="Zhang B."/>
            <person name="Ji P."/>
            <person name="Sakyi L.B."/>
            <person name="Cui X."/>
            <person name="Yuan T."/>
            <person name="Jiang B."/>
            <person name="Yang W."/>
            <person name="Lam T.T.-Y."/>
            <person name="Chang Q."/>
            <person name="Ding S."/>
            <person name="Wang X."/>
            <person name="Zhu J."/>
            <person name="Ruan X."/>
            <person name="Zhao L."/>
            <person name="Wei J."/>
            <person name="Que T."/>
            <person name="Du C."/>
            <person name="Cheng J."/>
            <person name="Dai P."/>
            <person name="Han X."/>
            <person name="Huang E."/>
            <person name="Gao Y."/>
            <person name="Liu J."/>
            <person name="Shao H."/>
            <person name="Ye R."/>
            <person name="Li L."/>
            <person name="Wei W."/>
            <person name="Wang X."/>
            <person name="Wang C."/>
            <person name="Huo Q."/>
            <person name="Li W."/>
            <person name="Guo W."/>
            <person name="Chen H."/>
            <person name="Chen S."/>
            <person name="Zhou L."/>
            <person name="Zhou L."/>
            <person name="Ni X."/>
            <person name="Tian J."/>
            <person name="Zhou Y."/>
            <person name="Sheng Y."/>
            <person name="Liu T."/>
            <person name="Pan Y."/>
            <person name="Xia L."/>
            <person name="Li J."/>
            <person name="Zhao F."/>
            <person name="Cao W."/>
        </authorList>
    </citation>
    <scope>NUCLEOTIDE SEQUENCE</scope>
    <source>
        <strain evidence="4">Rmic-2018</strain>
        <tissue evidence="4">Larvae</tissue>
    </source>
</reference>
<comment type="subcellular location">
    <subcellularLocation>
        <location evidence="1">Nucleus</location>
    </subcellularLocation>
</comment>
<dbReference type="AlphaFoldDB" id="A0A9J6DWB1"/>
<evidence type="ECO:0000313" key="5">
    <source>
        <dbReference type="Proteomes" id="UP000821866"/>
    </source>
</evidence>
<dbReference type="InterPro" id="IPR006600">
    <property type="entry name" value="HTH_CenpB_DNA-bd_dom"/>
</dbReference>
<evidence type="ECO:0000256" key="1">
    <source>
        <dbReference type="ARBA" id="ARBA00004123"/>
    </source>
</evidence>
<dbReference type="PROSITE" id="PS51253">
    <property type="entry name" value="HTH_CENPB"/>
    <property type="match status" value="1"/>
</dbReference>
<proteinExistence type="predicted"/>
<evidence type="ECO:0000313" key="4">
    <source>
        <dbReference type="EMBL" id="KAH8026539.1"/>
    </source>
</evidence>
<keyword evidence="2" id="KW-0238">DNA-binding</keyword>
<dbReference type="SUPFAM" id="SSF46689">
    <property type="entry name" value="Homeodomain-like"/>
    <property type="match status" value="1"/>
</dbReference>
<evidence type="ECO:0000259" key="3">
    <source>
        <dbReference type="PROSITE" id="PS51253"/>
    </source>
</evidence>
<dbReference type="Gene3D" id="1.10.10.60">
    <property type="entry name" value="Homeodomain-like"/>
    <property type="match status" value="1"/>
</dbReference>
<dbReference type="GO" id="GO:0005634">
    <property type="term" value="C:nucleus"/>
    <property type="evidence" value="ECO:0007669"/>
    <property type="project" value="UniProtKB-SubCell"/>
</dbReference>
<dbReference type="GO" id="GO:0003677">
    <property type="term" value="F:DNA binding"/>
    <property type="evidence" value="ECO:0007669"/>
    <property type="project" value="UniProtKB-KW"/>
</dbReference>
<dbReference type="Pfam" id="PF03221">
    <property type="entry name" value="HTH_Tnp_Tc5"/>
    <property type="match status" value="1"/>
</dbReference>
<dbReference type="Proteomes" id="UP000821866">
    <property type="component" value="Unassembled WGS sequence"/>
</dbReference>
<accession>A0A9J6DWB1</accession>
<gene>
    <name evidence="4" type="ORF">HPB51_021151</name>
</gene>
<sequence>MTKKSRSPMMDFNSGGNESVNGVALKAKQAHGAKLGNLDEALLTWFQQACAAGINFGGVIKHEKAMEIAYKLGVADFAALNDWIECFRKRHGIAWS</sequence>
<dbReference type="InterPro" id="IPR009057">
    <property type="entry name" value="Homeodomain-like_sf"/>
</dbReference>
<dbReference type="EMBL" id="JABSTU010000007">
    <property type="protein sequence ID" value="KAH8026539.1"/>
    <property type="molecule type" value="Genomic_DNA"/>
</dbReference>
<feature type="domain" description="HTH CENPB-type" evidence="3">
    <location>
        <begin position="26"/>
        <end position="96"/>
    </location>
</feature>